<organism evidence="9 10">
    <name type="scientific">Butyricimonas hominis</name>
    <dbReference type="NCBI Taxonomy" id="2763032"/>
    <lineage>
        <taxon>Bacteria</taxon>
        <taxon>Pseudomonadati</taxon>
        <taxon>Bacteroidota</taxon>
        <taxon>Bacteroidia</taxon>
        <taxon>Bacteroidales</taxon>
        <taxon>Odoribacteraceae</taxon>
        <taxon>Butyricimonas</taxon>
    </lineage>
</organism>
<evidence type="ECO:0000256" key="7">
    <source>
        <dbReference type="ARBA" id="ARBA00023136"/>
    </source>
</evidence>
<evidence type="ECO:0000313" key="10">
    <source>
        <dbReference type="Proteomes" id="UP000646484"/>
    </source>
</evidence>
<feature type="transmembrane region" description="Helical" evidence="8">
    <location>
        <begin position="300"/>
        <end position="319"/>
    </location>
</feature>
<comment type="caution">
    <text evidence="9">The sequence shown here is derived from an EMBL/GenBank/DDBJ whole genome shotgun (WGS) entry which is preliminary data.</text>
</comment>
<accession>A0ABR7CVC2</accession>
<feature type="transmembrane region" description="Helical" evidence="8">
    <location>
        <begin position="88"/>
        <end position="106"/>
    </location>
</feature>
<comment type="subcellular location">
    <subcellularLocation>
        <location evidence="1">Cell membrane</location>
        <topology evidence="1">Multi-pass membrane protein</topology>
    </subcellularLocation>
</comment>
<dbReference type="RefSeq" id="WP_186974596.1">
    <property type="nucleotide sequence ID" value="NZ_JACOOH010000001.1"/>
</dbReference>
<feature type="transmembrane region" description="Helical" evidence="8">
    <location>
        <begin position="126"/>
        <end position="148"/>
    </location>
</feature>
<keyword evidence="10" id="KW-1185">Reference proteome</keyword>
<keyword evidence="4 8" id="KW-0812">Transmembrane</keyword>
<dbReference type="PANTHER" id="PTHR32024">
    <property type="entry name" value="TRK SYSTEM POTASSIUM UPTAKE PROTEIN TRKG-RELATED"/>
    <property type="match status" value="1"/>
</dbReference>
<keyword evidence="6" id="KW-0406">Ion transport</keyword>
<feature type="transmembrane region" description="Helical" evidence="8">
    <location>
        <begin position="566"/>
        <end position="587"/>
    </location>
</feature>
<evidence type="ECO:0000313" key="9">
    <source>
        <dbReference type="EMBL" id="MBC5619621.1"/>
    </source>
</evidence>
<evidence type="ECO:0000256" key="8">
    <source>
        <dbReference type="SAM" id="Phobius"/>
    </source>
</evidence>
<feature type="transmembrane region" description="Helical" evidence="8">
    <location>
        <begin position="331"/>
        <end position="355"/>
    </location>
</feature>
<feature type="transmembrane region" description="Helical" evidence="8">
    <location>
        <begin position="56"/>
        <end position="76"/>
    </location>
</feature>
<feature type="transmembrane region" description="Helical" evidence="8">
    <location>
        <begin position="216"/>
        <end position="244"/>
    </location>
</feature>
<gene>
    <name evidence="9" type="ORF">H8S64_00760</name>
</gene>
<feature type="transmembrane region" description="Helical" evidence="8">
    <location>
        <begin position="444"/>
        <end position="463"/>
    </location>
</feature>
<evidence type="ECO:0000256" key="6">
    <source>
        <dbReference type="ARBA" id="ARBA00023065"/>
    </source>
</evidence>
<reference evidence="9 10" key="1">
    <citation type="submission" date="2020-08" db="EMBL/GenBank/DDBJ databases">
        <title>Genome public.</title>
        <authorList>
            <person name="Liu C."/>
            <person name="Sun Q."/>
        </authorList>
    </citation>
    <scope>NUCLEOTIDE SEQUENCE [LARGE SCALE GENOMIC DNA]</scope>
    <source>
        <strain evidence="9 10">NSJ-56</strain>
    </source>
</reference>
<feature type="transmembrane region" description="Helical" evidence="8">
    <location>
        <begin position="509"/>
        <end position="530"/>
    </location>
</feature>
<feature type="transmembrane region" description="Helical" evidence="8">
    <location>
        <begin position="264"/>
        <end position="288"/>
    </location>
</feature>
<evidence type="ECO:0000256" key="5">
    <source>
        <dbReference type="ARBA" id="ARBA00022989"/>
    </source>
</evidence>
<evidence type="ECO:0000256" key="2">
    <source>
        <dbReference type="ARBA" id="ARBA00022448"/>
    </source>
</evidence>
<keyword evidence="3" id="KW-1003">Cell membrane</keyword>
<dbReference type="Pfam" id="PF02386">
    <property type="entry name" value="TrkH"/>
    <property type="match status" value="1"/>
</dbReference>
<protein>
    <submittedName>
        <fullName evidence="9">ATPase</fullName>
    </submittedName>
</protein>
<dbReference type="EMBL" id="JACOOH010000001">
    <property type="protein sequence ID" value="MBC5619621.1"/>
    <property type="molecule type" value="Genomic_DNA"/>
</dbReference>
<feature type="transmembrane region" description="Helical" evidence="8">
    <location>
        <begin position="155"/>
        <end position="175"/>
    </location>
</feature>
<dbReference type="Proteomes" id="UP000646484">
    <property type="component" value="Unassembled WGS sequence"/>
</dbReference>
<keyword evidence="7 8" id="KW-0472">Membrane</keyword>
<feature type="transmembrane region" description="Helical" evidence="8">
    <location>
        <begin position="390"/>
        <end position="409"/>
    </location>
</feature>
<keyword evidence="2" id="KW-0813">Transport</keyword>
<proteinExistence type="predicted"/>
<sequence>MLSVEFQYRARKIYKSVKKMVELVSNVLLFLASFLAVILVIYRFGFRMPDTYSHEIYYVFREIMRLFLALGLLRFVFNFRLLRAEKGFWVEVLVLFFLFALTLLSKHFDTLGFETERPVLFKIERVLTYGVVLLLSIIQLSKQIFVVIRSRVKPEVLFAGSFLFIILLGAVLLRLPNATYGGISFTDALFTSTSAVCVTGLTVVDTGGTFTLMGQVVLLFLIQVGGIGVMTFTSFFAMSFLSGTSFHDQLMMKNLLNEASLSDIFRTVVYIVLTTFIIEGIGVYLVYLQIQDVAGVGNKIFFSLFHGISAFCNAGFSTLPGNLYDPLIRHLYGLQIILAFLIIFGGIGFPILFNYGRLLHYGIRNQIKCMLGLNYKVVHEPRIVSTTTRIVLPTTLVLLVVGTGLFWIFENHNALEGMSLTGKFATSFMGAVTPRTAGFNNVNISILHPTTIFLTIVLMWIGAAPMSTGGGIKVTTFVIALKNIWANLTGNDRVVVAHRQLTRENVNRAHSVIVLSILWIILGTFAIIILEPTATITQAVFEIVSALGTVGLTMDLTPHLSVAGKLIVSLTMFVGRVGLLTLLACFIRRQEVKLYTYPDDTVIL</sequence>
<dbReference type="InterPro" id="IPR003445">
    <property type="entry name" value="Cat_transpt"/>
</dbReference>
<evidence type="ECO:0000256" key="4">
    <source>
        <dbReference type="ARBA" id="ARBA00022692"/>
    </source>
</evidence>
<name>A0ABR7CVC2_9BACT</name>
<feature type="transmembrane region" description="Helical" evidence="8">
    <location>
        <begin position="21"/>
        <end position="44"/>
    </location>
</feature>
<feature type="transmembrane region" description="Helical" evidence="8">
    <location>
        <begin position="181"/>
        <end position="204"/>
    </location>
</feature>
<keyword evidence="5 8" id="KW-1133">Transmembrane helix</keyword>
<evidence type="ECO:0000256" key="1">
    <source>
        <dbReference type="ARBA" id="ARBA00004651"/>
    </source>
</evidence>
<dbReference type="PANTHER" id="PTHR32024:SF1">
    <property type="entry name" value="KTR SYSTEM POTASSIUM UPTAKE PROTEIN B"/>
    <property type="match status" value="1"/>
</dbReference>
<evidence type="ECO:0000256" key="3">
    <source>
        <dbReference type="ARBA" id="ARBA00022475"/>
    </source>
</evidence>